<dbReference type="PANTHER" id="PTHR43214:SF41">
    <property type="entry name" value="NITRATE_NITRITE RESPONSE REGULATOR PROTEIN NARP"/>
    <property type="match status" value="1"/>
</dbReference>
<keyword evidence="7" id="KW-1185">Reference proteome</keyword>
<evidence type="ECO:0000256" key="1">
    <source>
        <dbReference type="ARBA" id="ARBA00023015"/>
    </source>
</evidence>
<dbReference type="SUPFAM" id="SSF52172">
    <property type="entry name" value="CheY-like"/>
    <property type="match status" value="1"/>
</dbReference>
<sequence length="117" mass="12610">MRETVLVIDDHEEFRASARQLLQADGFDVVGEAATGADGCRAAEQLRPYVVVLDIRLPDFDGFEVARRLADLSPAPNVVIISSRDAVTYGQRLASAPVRGFVAKSELSGAALRRLVG</sequence>
<dbReference type="Gene3D" id="3.40.50.2300">
    <property type="match status" value="1"/>
</dbReference>
<reference evidence="7" key="1">
    <citation type="journal article" date="2019" name="Int. J. Syst. Evol. Microbiol.">
        <title>The Global Catalogue of Microorganisms (GCM) 10K type strain sequencing project: providing services to taxonomists for standard genome sequencing and annotation.</title>
        <authorList>
            <consortium name="The Broad Institute Genomics Platform"/>
            <consortium name="The Broad Institute Genome Sequencing Center for Infectious Disease"/>
            <person name="Wu L."/>
            <person name="Ma J."/>
        </authorList>
    </citation>
    <scope>NUCLEOTIDE SEQUENCE [LARGE SCALE GENOMIC DNA]</scope>
    <source>
        <strain evidence="7">CGMCC 4.7152</strain>
    </source>
</reference>
<evidence type="ECO:0000256" key="4">
    <source>
        <dbReference type="PROSITE-ProRule" id="PRU00169"/>
    </source>
</evidence>
<organism evidence="6 7">
    <name type="scientific">Dactylosporangium cerinum</name>
    <dbReference type="NCBI Taxonomy" id="1434730"/>
    <lineage>
        <taxon>Bacteria</taxon>
        <taxon>Bacillati</taxon>
        <taxon>Actinomycetota</taxon>
        <taxon>Actinomycetes</taxon>
        <taxon>Micromonosporales</taxon>
        <taxon>Micromonosporaceae</taxon>
        <taxon>Dactylosporangium</taxon>
    </lineage>
</organism>
<keyword evidence="1" id="KW-0805">Transcription regulation</keyword>
<name>A0ABV9W5Y4_9ACTN</name>
<evidence type="ECO:0000313" key="6">
    <source>
        <dbReference type="EMBL" id="MFC5004095.1"/>
    </source>
</evidence>
<dbReference type="PANTHER" id="PTHR43214">
    <property type="entry name" value="TWO-COMPONENT RESPONSE REGULATOR"/>
    <property type="match status" value="1"/>
</dbReference>
<feature type="modified residue" description="4-aspartylphosphate" evidence="4">
    <location>
        <position position="54"/>
    </location>
</feature>
<dbReference type="CDD" id="cd17535">
    <property type="entry name" value="REC_NarL-like"/>
    <property type="match status" value="1"/>
</dbReference>
<dbReference type="InterPro" id="IPR039420">
    <property type="entry name" value="WalR-like"/>
</dbReference>
<accession>A0ABV9W5Y4</accession>
<dbReference type="InterPro" id="IPR011006">
    <property type="entry name" value="CheY-like_superfamily"/>
</dbReference>
<comment type="caution">
    <text evidence="6">The sequence shown here is derived from an EMBL/GenBank/DDBJ whole genome shotgun (WGS) entry which is preliminary data.</text>
</comment>
<protein>
    <submittedName>
        <fullName evidence="6">Response regulator transcription factor</fullName>
    </submittedName>
</protein>
<dbReference type="EMBL" id="JBHSIU010000054">
    <property type="protein sequence ID" value="MFC5004095.1"/>
    <property type="molecule type" value="Genomic_DNA"/>
</dbReference>
<dbReference type="InterPro" id="IPR001789">
    <property type="entry name" value="Sig_transdc_resp-reg_receiver"/>
</dbReference>
<dbReference type="SMART" id="SM00448">
    <property type="entry name" value="REC"/>
    <property type="match status" value="1"/>
</dbReference>
<dbReference type="PROSITE" id="PS50110">
    <property type="entry name" value="RESPONSE_REGULATORY"/>
    <property type="match status" value="1"/>
</dbReference>
<feature type="domain" description="Response regulatory" evidence="5">
    <location>
        <begin position="4"/>
        <end position="117"/>
    </location>
</feature>
<keyword evidence="4" id="KW-0597">Phosphoprotein</keyword>
<keyword evidence="2" id="KW-0238">DNA-binding</keyword>
<dbReference type="InterPro" id="IPR058245">
    <property type="entry name" value="NreC/VraR/RcsB-like_REC"/>
</dbReference>
<dbReference type="RefSeq" id="WP_380123625.1">
    <property type="nucleotide sequence ID" value="NZ_JBHSIU010000054.1"/>
</dbReference>
<keyword evidence="3" id="KW-0804">Transcription</keyword>
<evidence type="ECO:0000256" key="2">
    <source>
        <dbReference type="ARBA" id="ARBA00023125"/>
    </source>
</evidence>
<gene>
    <name evidence="6" type="ORF">ACFPIJ_40500</name>
</gene>
<dbReference type="Proteomes" id="UP001595912">
    <property type="component" value="Unassembled WGS sequence"/>
</dbReference>
<dbReference type="Pfam" id="PF00072">
    <property type="entry name" value="Response_reg"/>
    <property type="match status" value="1"/>
</dbReference>
<evidence type="ECO:0000313" key="7">
    <source>
        <dbReference type="Proteomes" id="UP001595912"/>
    </source>
</evidence>
<evidence type="ECO:0000256" key="3">
    <source>
        <dbReference type="ARBA" id="ARBA00023163"/>
    </source>
</evidence>
<evidence type="ECO:0000259" key="5">
    <source>
        <dbReference type="PROSITE" id="PS50110"/>
    </source>
</evidence>
<proteinExistence type="predicted"/>